<evidence type="ECO:0000256" key="9">
    <source>
        <dbReference type="ARBA" id="ARBA00022842"/>
    </source>
</evidence>
<dbReference type="PANTHER" id="PTHR23389:SF9">
    <property type="entry name" value="DNA LIGASE"/>
    <property type="match status" value="1"/>
</dbReference>
<organism evidence="17">
    <name type="scientific">uncultured Helicobacter sp</name>
    <dbReference type="NCBI Taxonomy" id="175537"/>
    <lineage>
        <taxon>Bacteria</taxon>
        <taxon>Pseudomonadati</taxon>
        <taxon>Campylobacterota</taxon>
        <taxon>Epsilonproteobacteria</taxon>
        <taxon>Campylobacterales</taxon>
        <taxon>Helicobacteraceae</taxon>
        <taxon>Helicobacter</taxon>
        <taxon>environmental samples</taxon>
    </lineage>
</organism>
<evidence type="ECO:0000256" key="3">
    <source>
        <dbReference type="ARBA" id="ARBA00013308"/>
    </source>
</evidence>
<evidence type="ECO:0000256" key="15">
    <source>
        <dbReference type="RuleBase" id="RU000618"/>
    </source>
</evidence>
<comment type="function">
    <text evidence="1 14">DNA ligase that catalyzes the formation of phosphodiester linkages between 5'-phosphoryl and 3'-hydroxyl groups in double-stranded DNA using NAD as a coenzyme and as the energy source for the reaction. It is essential for DNA replication and repair of damaged DNA.</text>
</comment>
<dbReference type="AlphaFoldDB" id="A0A650F3B1"/>
<feature type="binding site" evidence="14">
    <location>
        <begin position="30"/>
        <end position="34"/>
    </location>
    <ligand>
        <name>NAD(+)</name>
        <dbReference type="ChEBI" id="CHEBI:57540"/>
    </ligand>
</feature>
<dbReference type="InterPro" id="IPR033136">
    <property type="entry name" value="DNA_ligase_CS"/>
</dbReference>
<dbReference type="InterPro" id="IPR036420">
    <property type="entry name" value="BRCT_dom_sf"/>
</dbReference>
<dbReference type="CDD" id="cd00114">
    <property type="entry name" value="LIGANc"/>
    <property type="match status" value="1"/>
</dbReference>
<dbReference type="PANTHER" id="PTHR23389">
    <property type="entry name" value="CHROMOSOME TRANSMISSION FIDELITY FACTOR 18"/>
    <property type="match status" value="1"/>
</dbReference>
<feature type="binding site" evidence="14">
    <location>
        <position position="418"/>
    </location>
    <ligand>
        <name>Zn(2+)</name>
        <dbReference type="ChEBI" id="CHEBI:29105"/>
    </ligand>
</feature>
<keyword evidence="11 14" id="KW-0234">DNA repair</keyword>
<dbReference type="InterPro" id="IPR013840">
    <property type="entry name" value="DNAligase_N"/>
</dbReference>
<evidence type="ECO:0000256" key="11">
    <source>
        <dbReference type="ARBA" id="ARBA00023204"/>
    </source>
</evidence>
<dbReference type="GO" id="GO:0046872">
    <property type="term" value="F:metal ion binding"/>
    <property type="evidence" value="ECO:0007669"/>
    <property type="project" value="UniProtKB-KW"/>
</dbReference>
<dbReference type="SUPFAM" id="SSF52113">
    <property type="entry name" value="BRCT domain"/>
    <property type="match status" value="1"/>
</dbReference>
<evidence type="ECO:0000256" key="8">
    <source>
        <dbReference type="ARBA" id="ARBA00022833"/>
    </source>
</evidence>
<dbReference type="EMBL" id="MN577569">
    <property type="protein sequence ID" value="QGT50375.1"/>
    <property type="molecule type" value="Genomic_DNA"/>
</dbReference>
<dbReference type="InterPro" id="IPR003583">
    <property type="entry name" value="Hlx-hairpin-Hlx_DNA-bd_motif"/>
</dbReference>
<evidence type="ECO:0000256" key="1">
    <source>
        <dbReference type="ARBA" id="ARBA00004067"/>
    </source>
</evidence>
<reference evidence="17" key="1">
    <citation type="journal article" date="2020" name="J. ISSAAS">
        <title>Lactobacilli and other gastrointestinal microbiota of Peromyscus leucopus, reservoir host for agents of Lyme disease and other zoonoses in North America.</title>
        <authorList>
            <person name="Milovic A."/>
            <person name="Bassam K."/>
            <person name="Shao H."/>
            <person name="Chatzistamou I."/>
            <person name="Tufts D.M."/>
            <person name="Diuk-Wasser M."/>
            <person name="Barbour A.G."/>
        </authorList>
    </citation>
    <scope>NUCLEOTIDE SEQUENCE</scope>
    <source>
        <strain evidence="17">LL4</strain>
    </source>
</reference>
<dbReference type="InterPro" id="IPR012340">
    <property type="entry name" value="NA-bd_OB-fold"/>
</dbReference>
<dbReference type="GO" id="GO:0006260">
    <property type="term" value="P:DNA replication"/>
    <property type="evidence" value="ECO:0007669"/>
    <property type="project" value="UniProtKB-KW"/>
</dbReference>
<dbReference type="SMART" id="SM00278">
    <property type="entry name" value="HhH1"/>
    <property type="match status" value="4"/>
</dbReference>
<dbReference type="SMART" id="SM00532">
    <property type="entry name" value="LIGANc"/>
    <property type="match status" value="1"/>
</dbReference>
<feature type="domain" description="BRCT" evidence="16">
    <location>
        <begin position="577"/>
        <end position="652"/>
    </location>
</feature>
<evidence type="ECO:0000259" key="16">
    <source>
        <dbReference type="PROSITE" id="PS50172"/>
    </source>
</evidence>
<sequence length="652" mass="74146">MDIQQYQEQLAILKKMAYHYYVLNEPMATDEEYDLLYHQILAFEQRNPNLIDPSSPTQRVGDTPLESFSKKQHLERMWSLDDVFSTKEAEEWIKRIYKNYPQASFTCSPKFDGASLNLLYQGGMLVAATTRGDGIIGELVTQNAKTIQSIPLQIPYKNEIEIRGEVVITKEDFELINQERLSRNESLFANPRNAAAGSLRQLDSKITAKRKLRFMPWGIGAGISQISNHNQGFYEAMEQIYEFGFIRIPFLSHCKNIDEIEQIYHHLLKMRNEYPIMLDGMVIMLDDFRMQQHLGWTIKSPRFACAYKFPAIEKSSKILSVTLQVGRSGIITPVAELEPVEIEGAMIARATLHNFSEIERKDIRIGDRVIIIRSGDVIPKIIKPLIALRDGSEIPIQKPDVCPVCGGELLVEEIFIKCQNLRCKARVLESIIHFVSKKALNIDGLGEKNVIQLFENHLIHNILDLYSLTYEDLIALEGWKEKRAKNLLNAIENTKGIELWRLVNALGIEHIGEGMSKKLTSVYGLDIFHLTHDEILALNGFGEEIANSLVEFNRTNKSLIEKMLEILNPKVEVVEIDANSPFYQKTIVLTGTLSQPRDEIAKILEKKGAKMTSSVSKNTDFVIYGENAGSKLDKAKALGICLLDEEQMRTML</sequence>
<dbReference type="InterPro" id="IPR010994">
    <property type="entry name" value="RuvA_2-like"/>
</dbReference>
<feature type="active site" description="N6-AMP-lysine intermediate" evidence="14">
    <location>
        <position position="110"/>
    </location>
</feature>
<dbReference type="SMART" id="SM00292">
    <property type="entry name" value="BRCT"/>
    <property type="match status" value="1"/>
</dbReference>
<keyword evidence="14" id="KW-0464">Manganese</keyword>
<comment type="catalytic activity">
    <reaction evidence="12 14 15">
        <text>NAD(+) + (deoxyribonucleotide)n-3'-hydroxyl + 5'-phospho-(deoxyribonucleotide)m = (deoxyribonucleotide)n+m + AMP + beta-nicotinamide D-nucleotide.</text>
        <dbReference type="EC" id="6.5.1.2"/>
    </reaction>
</comment>
<dbReference type="Pfam" id="PF03120">
    <property type="entry name" value="OB_DNA_ligase"/>
    <property type="match status" value="1"/>
</dbReference>
<feature type="binding site" evidence="14">
    <location>
        <position position="131"/>
    </location>
    <ligand>
        <name>NAD(+)</name>
        <dbReference type="ChEBI" id="CHEBI:57540"/>
    </ligand>
</feature>
<evidence type="ECO:0000256" key="6">
    <source>
        <dbReference type="ARBA" id="ARBA00022723"/>
    </source>
</evidence>
<dbReference type="FunFam" id="1.10.150.20:FF:000007">
    <property type="entry name" value="DNA ligase"/>
    <property type="match status" value="1"/>
</dbReference>
<dbReference type="HAMAP" id="MF_01588">
    <property type="entry name" value="DNA_ligase_A"/>
    <property type="match status" value="1"/>
</dbReference>
<dbReference type="CDD" id="cd17748">
    <property type="entry name" value="BRCT_DNA_ligase_like"/>
    <property type="match status" value="1"/>
</dbReference>
<name>A0A650F3B1_9HELI</name>
<keyword evidence="7 14" id="KW-0227">DNA damage</keyword>
<evidence type="ECO:0000256" key="7">
    <source>
        <dbReference type="ARBA" id="ARBA00022763"/>
    </source>
</evidence>
<keyword evidence="6 14" id="KW-0479">Metal-binding</keyword>
<evidence type="ECO:0000256" key="2">
    <source>
        <dbReference type="ARBA" id="ARBA00012722"/>
    </source>
</evidence>
<gene>
    <name evidence="14 17" type="primary">ligA</name>
    <name evidence="17" type="ORF">Helico5904_0470</name>
</gene>
<feature type="binding site" evidence="14">
    <location>
        <position position="423"/>
    </location>
    <ligand>
        <name>Zn(2+)</name>
        <dbReference type="ChEBI" id="CHEBI:29105"/>
    </ligand>
</feature>
<feature type="binding site" evidence="14">
    <location>
        <position position="402"/>
    </location>
    <ligand>
        <name>Zn(2+)</name>
        <dbReference type="ChEBI" id="CHEBI:29105"/>
    </ligand>
</feature>
<dbReference type="GO" id="GO:0003911">
    <property type="term" value="F:DNA ligase (NAD+) activity"/>
    <property type="evidence" value="ECO:0007669"/>
    <property type="project" value="UniProtKB-UniRule"/>
</dbReference>
<evidence type="ECO:0000313" key="17">
    <source>
        <dbReference type="EMBL" id="QGT50375.1"/>
    </source>
</evidence>
<dbReference type="GO" id="GO:0005829">
    <property type="term" value="C:cytosol"/>
    <property type="evidence" value="ECO:0007669"/>
    <property type="project" value="TreeGrafter"/>
</dbReference>
<dbReference type="Pfam" id="PF00533">
    <property type="entry name" value="BRCT"/>
    <property type="match status" value="1"/>
</dbReference>
<dbReference type="PROSITE" id="PS01055">
    <property type="entry name" value="DNA_LIGASE_N1"/>
    <property type="match status" value="1"/>
</dbReference>
<dbReference type="Pfam" id="PF14520">
    <property type="entry name" value="HHH_5"/>
    <property type="match status" value="1"/>
</dbReference>
<dbReference type="NCBIfam" id="NF005932">
    <property type="entry name" value="PRK07956.1"/>
    <property type="match status" value="1"/>
</dbReference>
<dbReference type="SUPFAM" id="SSF47781">
    <property type="entry name" value="RuvA domain 2-like"/>
    <property type="match status" value="1"/>
</dbReference>
<keyword evidence="10 14" id="KW-0520">NAD</keyword>
<evidence type="ECO:0000256" key="12">
    <source>
        <dbReference type="ARBA" id="ARBA00034005"/>
    </source>
</evidence>
<comment type="cofactor">
    <cofactor evidence="14">
        <name>Mg(2+)</name>
        <dbReference type="ChEBI" id="CHEBI:18420"/>
    </cofactor>
    <cofactor evidence="14">
        <name>Mn(2+)</name>
        <dbReference type="ChEBI" id="CHEBI:29035"/>
    </cofactor>
</comment>
<keyword evidence="4 14" id="KW-0436">Ligase</keyword>
<evidence type="ECO:0000256" key="10">
    <source>
        <dbReference type="ARBA" id="ARBA00023027"/>
    </source>
</evidence>
<feature type="binding site" evidence="14">
    <location>
        <position position="308"/>
    </location>
    <ligand>
        <name>NAD(+)</name>
        <dbReference type="ChEBI" id="CHEBI:57540"/>
    </ligand>
</feature>
<evidence type="ECO:0000256" key="14">
    <source>
        <dbReference type="HAMAP-Rule" id="MF_01588"/>
    </source>
</evidence>
<dbReference type="FunFam" id="2.40.50.140:FF:000012">
    <property type="entry name" value="DNA ligase"/>
    <property type="match status" value="1"/>
</dbReference>
<dbReference type="InterPro" id="IPR001357">
    <property type="entry name" value="BRCT_dom"/>
</dbReference>
<dbReference type="InterPro" id="IPR013839">
    <property type="entry name" value="DNAligase_adenylation"/>
</dbReference>
<keyword evidence="5 14" id="KW-0235">DNA replication</keyword>
<keyword evidence="8 14" id="KW-0862">Zinc</keyword>
<dbReference type="PROSITE" id="PS01056">
    <property type="entry name" value="DNA_LIGASE_N2"/>
    <property type="match status" value="1"/>
</dbReference>
<dbReference type="NCBIfam" id="TIGR00575">
    <property type="entry name" value="dnlj"/>
    <property type="match status" value="1"/>
</dbReference>
<protein>
    <recommendedName>
        <fullName evidence="3 14">DNA ligase</fullName>
        <ecNumber evidence="2 14">6.5.1.2</ecNumber>
    </recommendedName>
    <alternativeName>
        <fullName evidence="14">Polydeoxyribonucleotide synthase [NAD(+)]</fullName>
    </alternativeName>
</protein>
<dbReference type="PIRSF" id="PIRSF001604">
    <property type="entry name" value="LigA"/>
    <property type="match status" value="1"/>
</dbReference>
<dbReference type="InterPro" id="IPR001679">
    <property type="entry name" value="DNA_ligase"/>
</dbReference>
<feature type="binding site" evidence="14">
    <location>
        <position position="405"/>
    </location>
    <ligand>
        <name>Zn(2+)</name>
        <dbReference type="ChEBI" id="CHEBI:29105"/>
    </ligand>
</feature>
<dbReference type="Gene3D" id="3.40.50.10190">
    <property type="entry name" value="BRCT domain"/>
    <property type="match status" value="1"/>
</dbReference>
<dbReference type="SUPFAM" id="SSF50249">
    <property type="entry name" value="Nucleic acid-binding proteins"/>
    <property type="match status" value="1"/>
</dbReference>
<dbReference type="Gene3D" id="2.40.50.140">
    <property type="entry name" value="Nucleic acid-binding proteins"/>
    <property type="match status" value="1"/>
</dbReference>
<evidence type="ECO:0000256" key="5">
    <source>
        <dbReference type="ARBA" id="ARBA00022705"/>
    </source>
</evidence>
<dbReference type="EC" id="6.5.1.2" evidence="2 14"/>
<dbReference type="Gene3D" id="1.10.150.20">
    <property type="entry name" value="5' to 3' exonuclease, C-terminal subdomain"/>
    <property type="match status" value="2"/>
</dbReference>
<dbReference type="Gene3D" id="1.10.287.610">
    <property type="entry name" value="Helix hairpin bin"/>
    <property type="match status" value="1"/>
</dbReference>
<feature type="binding site" evidence="14">
    <location>
        <position position="165"/>
    </location>
    <ligand>
        <name>NAD(+)</name>
        <dbReference type="ChEBI" id="CHEBI:57540"/>
    </ligand>
</feature>
<dbReference type="InterPro" id="IPR004150">
    <property type="entry name" value="NAD_DNA_ligase_OB"/>
</dbReference>
<dbReference type="GO" id="GO:0006281">
    <property type="term" value="P:DNA repair"/>
    <property type="evidence" value="ECO:0007669"/>
    <property type="project" value="UniProtKB-KW"/>
</dbReference>
<evidence type="ECO:0000256" key="4">
    <source>
        <dbReference type="ARBA" id="ARBA00022598"/>
    </source>
</evidence>
<comment type="caution">
    <text evidence="14">Lacks conserved residue(s) required for the propagation of feature annotation.</text>
</comment>
<dbReference type="PROSITE" id="PS50172">
    <property type="entry name" value="BRCT"/>
    <property type="match status" value="1"/>
</dbReference>
<evidence type="ECO:0000256" key="13">
    <source>
        <dbReference type="ARBA" id="ARBA00060881"/>
    </source>
</evidence>
<comment type="similarity">
    <text evidence="13 14">Belongs to the NAD-dependent DNA ligase family. LigA subfamily.</text>
</comment>
<dbReference type="GO" id="GO:0003677">
    <property type="term" value="F:DNA binding"/>
    <property type="evidence" value="ECO:0007669"/>
    <property type="project" value="InterPro"/>
</dbReference>
<dbReference type="InterPro" id="IPR018239">
    <property type="entry name" value="DNA_ligase_AS"/>
</dbReference>
<dbReference type="Gene3D" id="3.30.470.30">
    <property type="entry name" value="DNA ligase/mRNA capping enzyme"/>
    <property type="match status" value="1"/>
</dbReference>
<dbReference type="SUPFAM" id="SSF56091">
    <property type="entry name" value="DNA ligase/mRNA capping enzyme, catalytic domain"/>
    <property type="match status" value="1"/>
</dbReference>
<dbReference type="Pfam" id="PF01653">
    <property type="entry name" value="DNA_ligase_aden"/>
    <property type="match status" value="1"/>
</dbReference>
<proteinExistence type="inferred from homology"/>
<feature type="binding site" evidence="14">
    <location>
        <begin position="79"/>
        <end position="80"/>
    </location>
    <ligand>
        <name>NAD(+)</name>
        <dbReference type="ChEBI" id="CHEBI:57540"/>
    </ligand>
</feature>
<keyword evidence="9 14" id="KW-0460">Magnesium</keyword>
<accession>A0A650F3B1</accession>